<dbReference type="InterPro" id="IPR015168">
    <property type="entry name" value="SsuA/THI5"/>
</dbReference>
<gene>
    <name evidence="6" type="ORF">EZH22_25870</name>
</gene>
<dbReference type="EMBL" id="CP063362">
    <property type="protein sequence ID" value="QRG06343.1"/>
    <property type="molecule type" value="Genomic_DNA"/>
</dbReference>
<organism evidence="6 7">
    <name type="scientific">Xanthobacter dioxanivorans</name>
    <dbReference type="NCBI Taxonomy" id="2528964"/>
    <lineage>
        <taxon>Bacteria</taxon>
        <taxon>Pseudomonadati</taxon>
        <taxon>Pseudomonadota</taxon>
        <taxon>Alphaproteobacteria</taxon>
        <taxon>Hyphomicrobiales</taxon>
        <taxon>Xanthobacteraceae</taxon>
        <taxon>Xanthobacter</taxon>
    </lineage>
</organism>
<sequence length="361" mass="39427">MLNRRSFNALIGAAGASLLCPAVSFAQNKAVVRLGNAAGIIDPQLAFMTVGQNPKVGTYAKEGVEMDVINMSGAGQTLQAVASGNAETSAVSPVAFLNAYAKNQRLDVVFPYCWLREPHWGVGVKPDSPVKTLSDLKGRKIGIRNQGDTGYFGARAMLQELKIDPDSDVEWVSISEGGPAGDAIYRGRVDAMAFWDASFARIELAGFPLRYLPNTDGMKQLFGNSYGVQKSSLGKNRDTMVRFFRAMAKSTVYAYANLPNAILLHWEIYPESKPKGRSDEEAMKEALFILKSRADKWMPKPWQKDQRFGAQSAEQWQAQVAFAGLQGEVKDVSGISTNDLLDEINAFDKDAVIAEAMALKI</sequence>
<dbReference type="KEGG" id="xdi:EZH22_25870"/>
<proteinExistence type="inferred from homology"/>
<dbReference type="RefSeq" id="WP_203193252.1">
    <property type="nucleotide sequence ID" value="NZ_CP063362.1"/>
</dbReference>
<evidence type="ECO:0000313" key="7">
    <source>
        <dbReference type="Proteomes" id="UP000596427"/>
    </source>
</evidence>
<dbReference type="PANTHER" id="PTHR30024">
    <property type="entry name" value="ALIPHATIC SULFONATES-BINDING PROTEIN-RELATED"/>
    <property type="match status" value="1"/>
</dbReference>
<accession>A0A974PMI3</accession>
<evidence type="ECO:0000259" key="5">
    <source>
        <dbReference type="Pfam" id="PF09084"/>
    </source>
</evidence>
<name>A0A974PMI3_9HYPH</name>
<keyword evidence="3 4" id="KW-0732">Signal</keyword>
<dbReference type="SUPFAM" id="SSF53850">
    <property type="entry name" value="Periplasmic binding protein-like II"/>
    <property type="match status" value="1"/>
</dbReference>
<evidence type="ECO:0000313" key="6">
    <source>
        <dbReference type="EMBL" id="QRG06343.1"/>
    </source>
</evidence>
<dbReference type="PANTHER" id="PTHR30024:SF47">
    <property type="entry name" value="TAURINE-BINDING PERIPLASMIC PROTEIN"/>
    <property type="match status" value="1"/>
</dbReference>
<reference evidence="6 7" key="1">
    <citation type="submission" date="2020-10" db="EMBL/GenBank/DDBJ databases">
        <title>Degradation of 1,4-Dioxane by Xanthobacter sp. YN2, via a Novel Group-2 Soluble Di-Iron Monooxygenase.</title>
        <authorList>
            <person name="Ma F."/>
            <person name="Wang Y."/>
            <person name="Yang J."/>
            <person name="Guo H."/>
            <person name="Su D."/>
            <person name="Yu L."/>
        </authorList>
    </citation>
    <scope>NUCLEOTIDE SEQUENCE [LARGE SCALE GENOMIC DNA]</scope>
    <source>
        <strain evidence="6 7">YN2</strain>
    </source>
</reference>
<feature type="chain" id="PRO_5037892024" evidence="4">
    <location>
        <begin position="27"/>
        <end position="361"/>
    </location>
</feature>
<dbReference type="GO" id="GO:0042918">
    <property type="term" value="P:alkanesulfonate transmembrane transport"/>
    <property type="evidence" value="ECO:0007669"/>
    <property type="project" value="TreeGrafter"/>
</dbReference>
<evidence type="ECO:0000256" key="1">
    <source>
        <dbReference type="ARBA" id="ARBA00004418"/>
    </source>
</evidence>
<feature type="signal peptide" evidence="4">
    <location>
        <begin position="1"/>
        <end position="26"/>
    </location>
</feature>
<keyword evidence="7" id="KW-1185">Reference proteome</keyword>
<comment type="subcellular location">
    <subcellularLocation>
        <location evidence="1">Periplasm</location>
    </subcellularLocation>
</comment>
<evidence type="ECO:0000256" key="3">
    <source>
        <dbReference type="ARBA" id="ARBA00022729"/>
    </source>
</evidence>
<dbReference type="Gene3D" id="3.40.190.10">
    <property type="entry name" value="Periplasmic binding protein-like II"/>
    <property type="match status" value="2"/>
</dbReference>
<comment type="similarity">
    <text evidence="2">Belongs to the bacterial solute-binding protein SsuA/TauA family.</text>
</comment>
<feature type="domain" description="SsuA/THI5-like" evidence="5">
    <location>
        <begin position="57"/>
        <end position="257"/>
    </location>
</feature>
<dbReference type="Pfam" id="PF09084">
    <property type="entry name" value="NMT1"/>
    <property type="match status" value="1"/>
</dbReference>
<dbReference type="AlphaFoldDB" id="A0A974PMI3"/>
<protein>
    <submittedName>
        <fullName evidence="6">ABC transporter substrate-binding protein</fullName>
    </submittedName>
</protein>
<dbReference type="GO" id="GO:0042597">
    <property type="term" value="C:periplasmic space"/>
    <property type="evidence" value="ECO:0007669"/>
    <property type="project" value="UniProtKB-SubCell"/>
</dbReference>
<dbReference type="Proteomes" id="UP000596427">
    <property type="component" value="Chromosome"/>
</dbReference>
<evidence type="ECO:0000256" key="4">
    <source>
        <dbReference type="SAM" id="SignalP"/>
    </source>
</evidence>
<evidence type="ECO:0000256" key="2">
    <source>
        <dbReference type="ARBA" id="ARBA00010742"/>
    </source>
</evidence>